<protein>
    <submittedName>
        <fullName evidence="2">Uncharacterized protein</fullName>
    </submittedName>
</protein>
<gene>
    <name evidence="2" type="ORF">IWZ03DRAFT_383932</name>
</gene>
<reference evidence="2 3" key="1">
    <citation type="submission" date="2024-04" db="EMBL/GenBank/DDBJ databases">
        <title>Phyllosticta paracitricarpa is synonymous to the EU quarantine fungus P. citricarpa based on phylogenomic analyses.</title>
        <authorList>
            <consortium name="Lawrence Berkeley National Laboratory"/>
            <person name="Van Ingen-Buijs V.A."/>
            <person name="Van Westerhoven A.C."/>
            <person name="Haridas S."/>
            <person name="Skiadas P."/>
            <person name="Martin F."/>
            <person name="Groenewald J.Z."/>
            <person name="Crous P.W."/>
            <person name="Seidl M.F."/>
        </authorList>
    </citation>
    <scope>NUCLEOTIDE SEQUENCE [LARGE SCALE GENOMIC DNA]</scope>
    <source>
        <strain evidence="2 3">CBS 123371</strain>
    </source>
</reference>
<dbReference type="Gene3D" id="3.10.180.10">
    <property type="entry name" value="2,3-Dihydroxybiphenyl 1,2-Dioxygenase, domain 1"/>
    <property type="match status" value="1"/>
</dbReference>
<feature type="region of interest" description="Disordered" evidence="1">
    <location>
        <begin position="1"/>
        <end position="39"/>
    </location>
</feature>
<accession>A0ABR1KFM8</accession>
<evidence type="ECO:0000313" key="3">
    <source>
        <dbReference type="Proteomes" id="UP001363622"/>
    </source>
</evidence>
<keyword evidence="3" id="KW-1185">Reference proteome</keyword>
<name>A0ABR1KFM8_9PEZI</name>
<organism evidence="2 3">
    <name type="scientific">Phyllosticta citriasiana</name>
    <dbReference type="NCBI Taxonomy" id="595635"/>
    <lineage>
        <taxon>Eukaryota</taxon>
        <taxon>Fungi</taxon>
        <taxon>Dikarya</taxon>
        <taxon>Ascomycota</taxon>
        <taxon>Pezizomycotina</taxon>
        <taxon>Dothideomycetes</taxon>
        <taxon>Dothideomycetes incertae sedis</taxon>
        <taxon>Botryosphaeriales</taxon>
        <taxon>Phyllostictaceae</taxon>
        <taxon>Phyllosticta</taxon>
    </lineage>
</organism>
<dbReference type="Proteomes" id="UP001363622">
    <property type="component" value="Unassembled WGS sequence"/>
</dbReference>
<evidence type="ECO:0000313" key="2">
    <source>
        <dbReference type="EMBL" id="KAK7512743.1"/>
    </source>
</evidence>
<proteinExistence type="predicted"/>
<evidence type="ECO:0000256" key="1">
    <source>
        <dbReference type="SAM" id="MobiDB-lite"/>
    </source>
</evidence>
<comment type="caution">
    <text evidence="2">The sequence shown here is derived from an EMBL/GenBank/DDBJ whole genome shotgun (WGS) entry which is preliminary data.</text>
</comment>
<dbReference type="InterPro" id="IPR029068">
    <property type="entry name" value="Glyas_Bleomycin-R_OHBP_Dase"/>
</dbReference>
<sequence length="59" mass="6019">MEALCGAVGGEDEGKGGKEEEGKGAQGGDEGGDVVVERTGARGRLRSVYVRDPDGNLVE</sequence>
<dbReference type="EMBL" id="JBBPHU010000010">
    <property type="protein sequence ID" value="KAK7512743.1"/>
    <property type="molecule type" value="Genomic_DNA"/>
</dbReference>
<dbReference type="SUPFAM" id="SSF54593">
    <property type="entry name" value="Glyoxalase/Bleomycin resistance protein/Dihydroxybiphenyl dioxygenase"/>
    <property type="match status" value="1"/>
</dbReference>
<feature type="compositionally biased region" description="Basic and acidic residues" evidence="1">
    <location>
        <begin position="12"/>
        <end position="23"/>
    </location>
</feature>